<accession>A0A942E2J9</accession>
<name>A0A942E2J9_9HYPH</name>
<dbReference type="InterPro" id="IPR036291">
    <property type="entry name" value="NAD(P)-bd_dom_sf"/>
</dbReference>
<protein>
    <submittedName>
        <fullName evidence="1">Uncharacterized protein</fullName>
    </submittedName>
</protein>
<reference evidence="1" key="1">
    <citation type="submission" date="2021-04" db="EMBL/GenBank/DDBJ databases">
        <title>Pseudaminobacter soli sp. nov., isolated from paddy soil contaminated by heavy metals.</title>
        <authorList>
            <person name="Zhang K."/>
        </authorList>
    </citation>
    <scope>NUCLEOTIDE SEQUENCE</scope>
    <source>
        <strain evidence="1">19-2017</strain>
    </source>
</reference>
<keyword evidence="2" id="KW-1185">Reference proteome</keyword>
<gene>
    <name evidence="1" type="ORF">KEU06_12560</name>
</gene>
<proteinExistence type="predicted"/>
<dbReference type="Proteomes" id="UP000680348">
    <property type="component" value="Unassembled WGS sequence"/>
</dbReference>
<dbReference type="EMBL" id="JAGWCR010000006">
    <property type="protein sequence ID" value="MBS3649440.1"/>
    <property type="molecule type" value="Genomic_DNA"/>
</dbReference>
<organism evidence="1 2">
    <name type="scientific">Pseudaminobacter soli</name>
    <name type="common">ex Zhang et al. 2022</name>
    <dbReference type="NCBI Taxonomy" id="2831468"/>
    <lineage>
        <taxon>Bacteria</taxon>
        <taxon>Pseudomonadati</taxon>
        <taxon>Pseudomonadota</taxon>
        <taxon>Alphaproteobacteria</taxon>
        <taxon>Hyphomicrobiales</taxon>
        <taxon>Phyllobacteriaceae</taxon>
        <taxon>Pseudaminobacter</taxon>
    </lineage>
</organism>
<dbReference type="AlphaFoldDB" id="A0A942E2J9"/>
<dbReference type="RefSeq" id="WP_188255005.1">
    <property type="nucleotide sequence ID" value="NZ_JABVCF010000006.1"/>
</dbReference>
<comment type="caution">
    <text evidence="1">The sequence shown here is derived from an EMBL/GenBank/DDBJ whole genome shotgun (WGS) entry which is preliminary data.</text>
</comment>
<evidence type="ECO:0000313" key="2">
    <source>
        <dbReference type="Proteomes" id="UP000680348"/>
    </source>
</evidence>
<dbReference type="SUPFAM" id="SSF51735">
    <property type="entry name" value="NAD(P)-binding Rossmann-fold domains"/>
    <property type="match status" value="1"/>
</dbReference>
<evidence type="ECO:0000313" key="1">
    <source>
        <dbReference type="EMBL" id="MBS3649440.1"/>
    </source>
</evidence>
<sequence>MEEPGLTKANARSSRPQVGDIEGATLQIIREQIIALRLDLSGLAVVAGAGEGQQAFVASAAVMAGAQKVVALAKPTGGTEAAKATAGFARSASVADRIQIVDHVASWEWQAADIVVNCAQIAPISRSIIELLSPRAVIALMAEPWELAVGAVDITACIGAGIKIAAPNYNHPQLVVHHELAQLCCTLIEEAGAPLGDSLIAVICDTPMAPFIKLALSSRGATVNVFPHPSLLTRSDWDVVVAAMRPSARPPMNINALAHIFETAGEALLVQFSGEVDRSAANYFGLRIWPPKRPGRGQLGLPLHALGPHLPVCKLVAGLKAAESAYRGVRFEDGDIGYMVDAEIWHK</sequence>